<sequence>MIADHSAARSNLRVLRDNGVVIGLHEFSGSPTEVALAETERVASVIRTRSLTSQRLDPHQPDSLVTLTVSMIQALRHADVAVGLDDVASAPDAVRWHALGATRAQGDFAGTPGDLDSVLPRSRQAHHRRGHDPHRPH</sequence>
<dbReference type="AlphaFoldDB" id="A0A0N9HSJ3"/>
<dbReference type="InterPro" id="IPR001633">
    <property type="entry name" value="EAL_dom"/>
</dbReference>
<accession>A0A0N9HSJ3</accession>
<dbReference type="Gene3D" id="3.20.20.450">
    <property type="entry name" value="EAL domain"/>
    <property type="match status" value="1"/>
</dbReference>
<keyword evidence="4" id="KW-1185">Reference proteome</keyword>
<feature type="compositionally biased region" description="Basic residues" evidence="1">
    <location>
        <begin position="123"/>
        <end position="137"/>
    </location>
</feature>
<organism evidence="3 4">
    <name type="scientific">Kibdelosporangium phytohabitans</name>
    <dbReference type="NCBI Taxonomy" id="860235"/>
    <lineage>
        <taxon>Bacteria</taxon>
        <taxon>Bacillati</taxon>
        <taxon>Actinomycetota</taxon>
        <taxon>Actinomycetes</taxon>
        <taxon>Pseudonocardiales</taxon>
        <taxon>Pseudonocardiaceae</taxon>
        <taxon>Kibdelosporangium</taxon>
    </lineage>
</organism>
<dbReference type="RefSeq" id="WP_054288196.1">
    <property type="nucleotide sequence ID" value="NZ_CP012752.1"/>
</dbReference>
<proteinExistence type="predicted"/>
<dbReference type="STRING" id="860235.AOZ06_04105"/>
<protein>
    <recommendedName>
        <fullName evidence="2">EAL domain-containing protein</fullName>
    </recommendedName>
</protein>
<reference evidence="3 4" key="1">
    <citation type="submission" date="2015-07" db="EMBL/GenBank/DDBJ databases">
        <title>Genome sequencing of Kibdelosporangium phytohabitans.</title>
        <authorList>
            <person name="Qin S."/>
            <person name="Xing K."/>
        </authorList>
    </citation>
    <scope>NUCLEOTIDE SEQUENCE [LARGE SCALE GENOMIC DNA]</scope>
    <source>
        <strain evidence="3 4">KLBMP1111</strain>
    </source>
</reference>
<evidence type="ECO:0000313" key="4">
    <source>
        <dbReference type="Proteomes" id="UP000063699"/>
    </source>
</evidence>
<dbReference type="EMBL" id="CP012752">
    <property type="protein sequence ID" value="ALG06220.1"/>
    <property type="molecule type" value="Genomic_DNA"/>
</dbReference>
<evidence type="ECO:0000313" key="3">
    <source>
        <dbReference type="EMBL" id="ALG06220.1"/>
    </source>
</evidence>
<dbReference type="KEGG" id="kphy:AOZ06_04105"/>
<gene>
    <name evidence="3" type="ORF">AOZ06_04105</name>
</gene>
<evidence type="ECO:0000256" key="1">
    <source>
        <dbReference type="SAM" id="MobiDB-lite"/>
    </source>
</evidence>
<dbReference type="InterPro" id="IPR035919">
    <property type="entry name" value="EAL_sf"/>
</dbReference>
<dbReference type="Proteomes" id="UP000063699">
    <property type="component" value="Chromosome"/>
</dbReference>
<feature type="domain" description="EAL" evidence="2">
    <location>
        <begin position="1"/>
        <end position="126"/>
    </location>
</feature>
<dbReference type="PROSITE" id="PS50883">
    <property type="entry name" value="EAL"/>
    <property type="match status" value="1"/>
</dbReference>
<name>A0A0N9HSJ3_9PSEU</name>
<evidence type="ECO:0000259" key="2">
    <source>
        <dbReference type="PROSITE" id="PS50883"/>
    </source>
</evidence>
<feature type="region of interest" description="Disordered" evidence="1">
    <location>
        <begin position="105"/>
        <end position="137"/>
    </location>
</feature>